<dbReference type="InterPro" id="IPR036396">
    <property type="entry name" value="Cyt_P450_sf"/>
</dbReference>
<keyword evidence="10" id="KW-0472">Membrane</keyword>
<dbReference type="PROSITE" id="PS00086">
    <property type="entry name" value="CYTOCHROME_P450"/>
    <property type="match status" value="1"/>
</dbReference>
<evidence type="ECO:0000256" key="9">
    <source>
        <dbReference type="RuleBase" id="RU000461"/>
    </source>
</evidence>
<feature type="binding site" description="axial binding residue" evidence="8">
    <location>
        <position position="434"/>
    </location>
    <ligand>
        <name>heme</name>
        <dbReference type="ChEBI" id="CHEBI:30413"/>
    </ligand>
    <ligandPart>
        <name>Fe</name>
        <dbReference type="ChEBI" id="CHEBI:18248"/>
    </ligandPart>
</feature>
<dbReference type="Proteomes" id="UP001154282">
    <property type="component" value="Unassembled WGS sequence"/>
</dbReference>
<evidence type="ECO:0000256" key="6">
    <source>
        <dbReference type="ARBA" id="ARBA00023004"/>
    </source>
</evidence>
<protein>
    <recommendedName>
        <fullName evidence="13">Cytochrome P450</fullName>
    </recommendedName>
</protein>
<dbReference type="GO" id="GO:0005506">
    <property type="term" value="F:iron ion binding"/>
    <property type="evidence" value="ECO:0007669"/>
    <property type="project" value="InterPro"/>
</dbReference>
<proteinExistence type="inferred from homology"/>
<comment type="caution">
    <text evidence="11">The sequence shown here is derived from an EMBL/GenBank/DDBJ whole genome shotgun (WGS) entry which is preliminary data.</text>
</comment>
<accession>A0AAV0JM79</accession>
<evidence type="ECO:0000256" key="4">
    <source>
        <dbReference type="ARBA" id="ARBA00022723"/>
    </source>
</evidence>
<evidence type="ECO:0000256" key="5">
    <source>
        <dbReference type="ARBA" id="ARBA00023002"/>
    </source>
</evidence>
<evidence type="ECO:0000256" key="8">
    <source>
        <dbReference type="PIRSR" id="PIRSR602401-1"/>
    </source>
</evidence>
<dbReference type="GO" id="GO:0020037">
    <property type="term" value="F:heme binding"/>
    <property type="evidence" value="ECO:0007669"/>
    <property type="project" value="InterPro"/>
</dbReference>
<keyword evidence="6 8" id="KW-0408">Iron</keyword>
<dbReference type="Pfam" id="PF00067">
    <property type="entry name" value="p450"/>
    <property type="match status" value="1"/>
</dbReference>
<sequence length="497" mass="55563">MANWLSFPAGFPESLSTLLLPAFLLVVSIPFLLRRSRRQNLPPGPPTLPLIGNLHQLAGPTLPHRSITNLAQKYGPIMRLQLGQCLAVVISSPDAAKEVLRTKELSFPQRPEVLAVEIMSYDHSSLVFAPYGDYWRQAKRVASFRPIREQEVWDLVVSISKNGAVAINLSERIFLATNNVTSRSAFGMRCRDGGEFLSLLHQVIQVGGGFNLPDLFPSFRFLRHVTGIQAALERIHVGIDRILEDIVKQHLGPGRVVDGSGPGGREEDLLDVLIKLQGSDETELKLTTNHLKAVTMDIFSAGSETSATTMEWAMAELMKNPRVMEKAQAELRRAFNRKTRIEDLSYLRSVVKETLRMHPPGPLLPRESVEACEVGGYHIPAKAKILINAYAIGRDPETWVDPDCFRPERFEGSVVDFRGTNFELIPFGGGRRICPGISFATANIDLALAQMLYHFDWKFPEGMTHEEMDMSEIFGITARKKHNLHLVPVLRIPFSNC</sequence>
<keyword evidence="7 9" id="KW-0503">Monooxygenase</keyword>
<name>A0AAV0JM79_9ROSI</name>
<dbReference type="FunFam" id="1.10.630.10:FF:000043">
    <property type="entry name" value="Cytochrome P450 99A2"/>
    <property type="match status" value="1"/>
</dbReference>
<evidence type="ECO:0000313" key="11">
    <source>
        <dbReference type="EMBL" id="CAI0409978.1"/>
    </source>
</evidence>
<organism evidence="11 12">
    <name type="scientific">Linum tenue</name>
    <dbReference type="NCBI Taxonomy" id="586396"/>
    <lineage>
        <taxon>Eukaryota</taxon>
        <taxon>Viridiplantae</taxon>
        <taxon>Streptophyta</taxon>
        <taxon>Embryophyta</taxon>
        <taxon>Tracheophyta</taxon>
        <taxon>Spermatophyta</taxon>
        <taxon>Magnoliopsida</taxon>
        <taxon>eudicotyledons</taxon>
        <taxon>Gunneridae</taxon>
        <taxon>Pentapetalae</taxon>
        <taxon>rosids</taxon>
        <taxon>fabids</taxon>
        <taxon>Malpighiales</taxon>
        <taxon>Linaceae</taxon>
        <taxon>Linum</taxon>
    </lineage>
</organism>
<dbReference type="AlphaFoldDB" id="A0AAV0JM79"/>
<evidence type="ECO:0000256" key="2">
    <source>
        <dbReference type="ARBA" id="ARBA00010617"/>
    </source>
</evidence>
<dbReference type="GO" id="GO:0004497">
    <property type="term" value="F:monooxygenase activity"/>
    <property type="evidence" value="ECO:0007669"/>
    <property type="project" value="UniProtKB-KW"/>
</dbReference>
<keyword evidence="5 9" id="KW-0560">Oxidoreductase</keyword>
<dbReference type="InterPro" id="IPR001128">
    <property type="entry name" value="Cyt_P450"/>
</dbReference>
<dbReference type="Gene3D" id="1.10.630.10">
    <property type="entry name" value="Cytochrome P450"/>
    <property type="match status" value="1"/>
</dbReference>
<dbReference type="PRINTS" id="PR00385">
    <property type="entry name" value="P450"/>
</dbReference>
<keyword evidence="10" id="KW-1133">Transmembrane helix</keyword>
<dbReference type="PANTHER" id="PTHR47955:SF8">
    <property type="entry name" value="CYTOCHROME P450 71D11-LIKE"/>
    <property type="match status" value="1"/>
</dbReference>
<reference evidence="11" key="1">
    <citation type="submission" date="2022-08" db="EMBL/GenBank/DDBJ databases">
        <authorList>
            <person name="Gutierrez-Valencia J."/>
        </authorList>
    </citation>
    <scope>NUCLEOTIDE SEQUENCE</scope>
</reference>
<dbReference type="PANTHER" id="PTHR47955">
    <property type="entry name" value="CYTOCHROME P450 FAMILY 71 PROTEIN"/>
    <property type="match status" value="1"/>
</dbReference>
<dbReference type="InterPro" id="IPR017972">
    <property type="entry name" value="Cyt_P450_CS"/>
</dbReference>
<evidence type="ECO:0000256" key="10">
    <source>
        <dbReference type="SAM" id="Phobius"/>
    </source>
</evidence>
<evidence type="ECO:0008006" key="13">
    <source>
        <dbReference type="Google" id="ProtNLM"/>
    </source>
</evidence>
<dbReference type="InterPro" id="IPR002401">
    <property type="entry name" value="Cyt_P450_E_grp-I"/>
</dbReference>
<comment type="similarity">
    <text evidence="2 9">Belongs to the cytochrome P450 family.</text>
</comment>
<comment type="cofactor">
    <cofactor evidence="1 8">
        <name>heme</name>
        <dbReference type="ChEBI" id="CHEBI:30413"/>
    </cofactor>
</comment>
<keyword evidence="3 8" id="KW-0349">Heme</keyword>
<dbReference type="CDD" id="cd11072">
    <property type="entry name" value="CYP71-like"/>
    <property type="match status" value="1"/>
</dbReference>
<dbReference type="GO" id="GO:0016705">
    <property type="term" value="F:oxidoreductase activity, acting on paired donors, with incorporation or reduction of molecular oxygen"/>
    <property type="evidence" value="ECO:0007669"/>
    <property type="project" value="InterPro"/>
</dbReference>
<evidence type="ECO:0000256" key="3">
    <source>
        <dbReference type="ARBA" id="ARBA00022617"/>
    </source>
</evidence>
<dbReference type="EMBL" id="CAMGYJ010000005">
    <property type="protein sequence ID" value="CAI0409978.1"/>
    <property type="molecule type" value="Genomic_DNA"/>
</dbReference>
<dbReference type="PRINTS" id="PR00463">
    <property type="entry name" value="EP450I"/>
</dbReference>
<gene>
    <name evidence="11" type="ORF">LITE_LOCUS14573</name>
</gene>
<evidence type="ECO:0000256" key="1">
    <source>
        <dbReference type="ARBA" id="ARBA00001971"/>
    </source>
</evidence>
<evidence type="ECO:0000256" key="7">
    <source>
        <dbReference type="ARBA" id="ARBA00023033"/>
    </source>
</evidence>
<keyword evidence="4 8" id="KW-0479">Metal-binding</keyword>
<dbReference type="SUPFAM" id="SSF48264">
    <property type="entry name" value="Cytochrome P450"/>
    <property type="match status" value="1"/>
</dbReference>
<keyword evidence="10" id="KW-0812">Transmembrane</keyword>
<keyword evidence="12" id="KW-1185">Reference proteome</keyword>
<evidence type="ECO:0000313" key="12">
    <source>
        <dbReference type="Proteomes" id="UP001154282"/>
    </source>
</evidence>
<feature type="transmembrane region" description="Helical" evidence="10">
    <location>
        <begin position="15"/>
        <end position="33"/>
    </location>
</feature>